<name>A0A382FCM5_9ZZZZ</name>
<protein>
    <submittedName>
        <fullName evidence="1">Uncharacterized protein</fullName>
    </submittedName>
</protein>
<proteinExistence type="predicted"/>
<dbReference type="AlphaFoldDB" id="A0A382FCM5"/>
<reference evidence="1" key="1">
    <citation type="submission" date="2018-05" db="EMBL/GenBank/DDBJ databases">
        <authorList>
            <person name="Lanie J.A."/>
            <person name="Ng W.-L."/>
            <person name="Kazmierczak K.M."/>
            <person name="Andrzejewski T.M."/>
            <person name="Davidsen T.M."/>
            <person name="Wayne K.J."/>
            <person name="Tettelin H."/>
            <person name="Glass J.I."/>
            <person name="Rusch D."/>
            <person name="Podicherti R."/>
            <person name="Tsui H.-C.T."/>
            <person name="Winkler M.E."/>
        </authorList>
    </citation>
    <scope>NUCLEOTIDE SEQUENCE</scope>
</reference>
<evidence type="ECO:0000313" key="1">
    <source>
        <dbReference type="EMBL" id="SVB60399.1"/>
    </source>
</evidence>
<organism evidence="1">
    <name type="scientific">marine metagenome</name>
    <dbReference type="NCBI Taxonomy" id="408172"/>
    <lineage>
        <taxon>unclassified sequences</taxon>
        <taxon>metagenomes</taxon>
        <taxon>ecological metagenomes</taxon>
    </lineage>
</organism>
<dbReference type="EMBL" id="UINC01049073">
    <property type="protein sequence ID" value="SVB60399.1"/>
    <property type="molecule type" value="Genomic_DNA"/>
</dbReference>
<accession>A0A382FCM5</accession>
<sequence length="55" mass="6476">MEKRLNHQLQDIYTLRLHIHHNYSTPNQGESTRSCYCIQTVECFVVQCDILLLGL</sequence>
<gene>
    <name evidence="1" type="ORF">METZ01_LOCUS213253</name>
</gene>